<evidence type="ECO:0000313" key="2">
    <source>
        <dbReference type="Proteomes" id="UP000291151"/>
    </source>
</evidence>
<keyword evidence="2" id="KW-1185">Reference proteome</keyword>
<name>A0A4P6UVU0_9BACL</name>
<dbReference type="AlphaFoldDB" id="A0A4P6UVU0"/>
<accession>A0A4P6UVU0</accession>
<reference evidence="1 2" key="1">
    <citation type="submission" date="2019-02" db="EMBL/GenBank/DDBJ databases">
        <title>Ureibacillus thermophilus.</title>
        <authorList>
            <person name="Sunny J.S."/>
            <person name="Natarajan A."/>
            <person name="Saleena L.M."/>
        </authorList>
    </citation>
    <scope>NUCLEOTIDE SEQUENCE [LARGE SCALE GENOMIC DNA]</scope>
    <source>
        <strain evidence="1 2">LM102</strain>
    </source>
</reference>
<evidence type="ECO:0000313" key="1">
    <source>
        <dbReference type="EMBL" id="QBK26421.1"/>
    </source>
</evidence>
<sequence length="62" mass="7356">MNRIQYVKQKIQYMDEMEAKSILLLIYAKLDNAMDQGDEGMIKETAEEIFDMYHNLPSRILN</sequence>
<organism evidence="1 2">
    <name type="scientific">Ureibacillus thermophilus</name>
    <dbReference type="NCBI Taxonomy" id="367743"/>
    <lineage>
        <taxon>Bacteria</taxon>
        <taxon>Bacillati</taxon>
        <taxon>Bacillota</taxon>
        <taxon>Bacilli</taxon>
        <taxon>Bacillales</taxon>
        <taxon>Caryophanaceae</taxon>
        <taxon>Ureibacillus</taxon>
    </lineage>
</organism>
<dbReference type="KEGG" id="uth:DKZ56_11435"/>
<proteinExistence type="predicted"/>
<gene>
    <name evidence="1" type="ORF">DKZ56_11435</name>
</gene>
<dbReference type="EMBL" id="CP036528">
    <property type="protein sequence ID" value="QBK26421.1"/>
    <property type="molecule type" value="Genomic_DNA"/>
</dbReference>
<dbReference type="RefSeq" id="WP_208650112.1">
    <property type="nucleotide sequence ID" value="NZ_CP036528.1"/>
</dbReference>
<dbReference type="Proteomes" id="UP000291151">
    <property type="component" value="Chromosome"/>
</dbReference>
<protein>
    <submittedName>
        <fullName evidence="1">Uncharacterized protein</fullName>
    </submittedName>
</protein>